<dbReference type="InterPro" id="IPR000305">
    <property type="entry name" value="GIY-YIG_endonuc"/>
</dbReference>
<gene>
    <name evidence="3" type="ORF">BZARG_03220</name>
</gene>
<dbReference type="SUPFAM" id="SSF82771">
    <property type="entry name" value="GIY-YIG endonuclease"/>
    <property type="match status" value="1"/>
</dbReference>
<comment type="similarity">
    <text evidence="1">Belongs to the UPF0213 family.</text>
</comment>
<dbReference type="Proteomes" id="UP000003730">
    <property type="component" value="Unassembled WGS sequence"/>
</dbReference>
<evidence type="ECO:0000256" key="1">
    <source>
        <dbReference type="ARBA" id="ARBA00007435"/>
    </source>
</evidence>
<dbReference type="AlphaFoldDB" id="A0A4U8UJ93"/>
<dbReference type="InterPro" id="IPR050190">
    <property type="entry name" value="UPF0213_domain"/>
</dbReference>
<dbReference type="Gene3D" id="3.40.1440.10">
    <property type="entry name" value="GIY-YIG endonuclease"/>
    <property type="match status" value="1"/>
</dbReference>
<dbReference type="Pfam" id="PF01541">
    <property type="entry name" value="GIY-YIG"/>
    <property type="match status" value="1"/>
</dbReference>
<dbReference type="PANTHER" id="PTHR34477:SF1">
    <property type="entry name" value="UPF0213 PROTEIN YHBQ"/>
    <property type="match status" value="1"/>
</dbReference>
<dbReference type="PROSITE" id="PS50164">
    <property type="entry name" value="GIY_YIG"/>
    <property type="match status" value="1"/>
</dbReference>
<comment type="caution">
    <text evidence="3">The sequence shown here is derived from an EMBL/GenBank/DDBJ whole genome shotgun (WGS) entry which is preliminary data.</text>
</comment>
<dbReference type="InterPro" id="IPR035901">
    <property type="entry name" value="GIY-YIG_endonuc_sf"/>
</dbReference>
<accession>A0A4U8UJ93</accession>
<evidence type="ECO:0000259" key="2">
    <source>
        <dbReference type="PROSITE" id="PS50164"/>
    </source>
</evidence>
<name>A0A4U8UJ93_9FLAO</name>
<keyword evidence="4" id="KW-1185">Reference proteome</keyword>
<feature type="domain" description="GIY-YIG" evidence="2">
    <location>
        <begin position="2"/>
        <end position="78"/>
    </location>
</feature>
<evidence type="ECO:0000313" key="3">
    <source>
        <dbReference type="EMBL" id="TLG99050.1"/>
    </source>
</evidence>
<evidence type="ECO:0000313" key="4">
    <source>
        <dbReference type="Proteomes" id="UP000003730"/>
    </source>
</evidence>
<proteinExistence type="inferred from homology"/>
<dbReference type="RefSeq" id="WP_040287973.1">
    <property type="nucleotide sequence ID" value="NZ_AFXZ01000009.1"/>
</dbReference>
<protein>
    <submittedName>
        <fullName evidence="3">GIY-YIG nuclease family protein</fullName>
    </submittedName>
</protein>
<dbReference type="STRING" id="1046627.BZARG_657"/>
<reference evidence="3 4" key="1">
    <citation type="journal article" date="2008" name="Int. J. Syst. Evol. Microbiol.">
        <title>Bizionia argentinensis sp. nov., isolated from surface marine water in Antarctica.</title>
        <authorList>
            <person name="Bercovich A."/>
            <person name="Vazquez S.C."/>
            <person name="Yankilevich P."/>
            <person name="Coria S.H."/>
            <person name="Foti M."/>
            <person name="Hernandez E."/>
            <person name="Vidal A."/>
            <person name="Ruberto L."/>
            <person name="Melo C."/>
            <person name="Marenssi S."/>
            <person name="Criscuolo M."/>
            <person name="Memoli M."/>
            <person name="Arguelles M."/>
            <person name="Mac Cormack W.P."/>
        </authorList>
    </citation>
    <scope>NUCLEOTIDE SEQUENCE [LARGE SCALE GENOMIC DNA]</scope>
    <source>
        <strain evidence="3 4">JUB59</strain>
    </source>
</reference>
<dbReference type="EMBL" id="AFXZ01000009">
    <property type="protein sequence ID" value="TLG99050.1"/>
    <property type="molecule type" value="Genomic_DNA"/>
</dbReference>
<dbReference type="PANTHER" id="PTHR34477">
    <property type="entry name" value="UPF0213 PROTEIN YHBQ"/>
    <property type="match status" value="1"/>
</dbReference>
<dbReference type="OrthoDB" id="1495241at2"/>
<sequence>MFSYYVYILKCSDESYYTGITNDLNRQLKEHIYGKHRTCYTLKRRPLEIQFHETFMHVLQAIYFENKIKKWSRSKKEALIIGDFERFQILAECRNATHSKYSDI</sequence>
<dbReference type="CDD" id="cd10456">
    <property type="entry name" value="GIY-YIG_UPF0213"/>
    <property type="match status" value="1"/>
</dbReference>
<organism evidence="3 4">
    <name type="scientific">Bizionia argentinensis JUB59</name>
    <dbReference type="NCBI Taxonomy" id="1046627"/>
    <lineage>
        <taxon>Bacteria</taxon>
        <taxon>Pseudomonadati</taxon>
        <taxon>Bacteroidota</taxon>
        <taxon>Flavobacteriia</taxon>
        <taxon>Flavobacteriales</taxon>
        <taxon>Flavobacteriaceae</taxon>
        <taxon>Bizionia</taxon>
    </lineage>
</organism>